<keyword evidence="4" id="KW-1185">Reference proteome</keyword>
<dbReference type="Proteomes" id="UP000309215">
    <property type="component" value="Unassembled WGS sequence"/>
</dbReference>
<dbReference type="PANTHER" id="PTHR30590">
    <property type="entry name" value="INNER MEMBRANE PROTEIN"/>
    <property type="match status" value="1"/>
</dbReference>
<feature type="transmembrane region" description="Helical" evidence="1">
    <location>
        <begin position="305"/>
        <end position="322"/>
    </location>
</feature>
<comment type="caution">
    <text evidence="3">The sequence shown here is derived from an EMBL/GenBank/DDBJ whole genome shotgun (WGS) entry which is preliminary data.</text>
</comment>
<dbReference type="AlphaFoldDB" id="A0A4U1J7E2"/>
<dbReference type="OrthoDB" id="9807744at2"/>
<evidence type="ECO:0000256" key="1">
    <source>
        <dbReference type="SAM" id="Phobius"/>
    </source>
</evidence>
<dbReference type="RefSeq" id="WP_136932073.1">
    <property type="nucleotide sequence ID" value="NZ_SSMQ01000032.1"/>
</dbReference>
<keyword evidence="1" id="KW-0812">Transmembrane</keyword>
<protein>
    <submittedName>
        <fullName evidence="3">DUF418 domain-containing protein</fullName>
    </submittedName>
</protein>
<dbReference type="InterPro" id="IPR052529">
    <property type="entry name" value="Bact_Transport_Assoc"/>
</dbReference>
<feature type="transmembrane region" description="Helical" evidence="1">
    <location>
        <begin position="113"/>
        <end position="146"/>
    </location>
</feature>
<feature type="domain" description="DUF418" evidence="2">
    <location>
        <begin position="243"/>
        <end position="410"/>
    </location>
</feature>
<sequence length="432" mass="47917">MAEEQDRTESAPSFTPIPPEERNPLLDVLRGFALFGILVMNMPSFGLPDGIGALDEHYFPRWYDRAAETVASILFAGKANSIFSFLFGLGLTIQMQRAEASGARLTPLYLRRVAVLFLIGAAHAILLWNGDVLHTYAILGLLLLALRRASDRLVLGLIVFALVAPSLRSVLGLLLHEAPPYPRSYWVAQAHEHMRIFSTGTYVEQIAARLDNYAIGYGMIRRGHGMIWWYFSVSITMLLGFYAGRKRLLEDIAGNLPRVRKILWTCMGLGIAASVGFSLLIAFQPMPPPGGPTWRGFLTGLLFKVNRPLLCVAYIAAIALLLQTERGKRVLLVLASPGRMPLTNYLTQSLIATTLFYSYGFAWFGKVGPLAGIGLAVVIFTVQVFWSRFWLARFRYGPLEWLWRAATYGKLPSMRLVQAPAPALPRATTPGS</sequence>
<keyword evidence="1" id="KW-1133">Transmembrane helix</keyword>
<gene>
    <name evidence="3" type="ORF">E8A74_27610</name>
</gene>
<dbReference type="PANTHER" id="PTHR30590:SF2">
    <property type="entry name" value="INNER MEMBRANE PROTEIN"/>
    <property type="match status" value="1"/>
</dbReference>
<proteinExistence type="predicted"/>
<feature type="transmembrane region" description="Helical" evidence="1">
    <location>
        <begin position="28"/>
        <end position="48"/>
    </location>
</feature>
<feature type="transmembrane region" description="Helical" evidence="1">
    <location>
        <begin position="153"/>
        <end position="175"/>
    </location>
</feature>
<organism evidence="3 4">
    <name type="scientific">Polyangium fumosum</name>
    <dbReference type="NCBI Taxonomy" id="889272"/>
    <lineage>
        <taxon>Bacteria</taxon>
        <taxon>Pseudomonadati</taxon>
        <taxon>Myxococcota</taxon>
        <taxon>Polyangia</taxon>
        <taxon>Polyangiales</taxon>
        <taxon>Polyangiaceae</taxon>
        <taxon>Polyangium</taxon>
    </lineage>
</organism>
<evidence type="ECO:0000313" key="3">
    <source>
        <dbReference type="EMBL" id="TKD03093.1"/>
    </source>
</evidence>
<reference evidence="3 4" key="1">
    <citation type="submission" date="2019-04" db="EMBL/GenBank/DDBJ databases">
        <authorList>
            <person name="Li Y."/>
            <person name="Wang J."/>
        </authorList>
    </citation>
    <scope>NUCLEOTIDE SEQUENCE [LARGE SCALE GENOMIC DNA]</scope>
    <source>
        <strain evidence="3 4">DSM 14668</strain>
    </source>
</reference>
<feature type="transmembrane region" description="Helical" evidence="1">
    <location>
        <begin position="342"/>
        <end position="364"/>
    </location>
</feature>
<evidence type="ECO:0000259" key="2">
    <source>
        <dbReference type="Pfam" id="PF04235"/>
    </source>
</evidence>
<feature type="transmembrane region" description="Helical" evidence="1">
    <location>
        <begin position="69"/>
        <end position="93"/>
    </location>
</feature>
<name>A0A4U1J7E2_9BACT</name>
<keyword evidence="1" id="KW-0472">Membrane</keyword>
<feature type="transmembrane region" description="Helical" evidence="1">
    <location>
        <begin position="263"/>
        <end position="285"/>
    </location>
</feature>
<dbReference type="EMBL" id="SSMQ01000032">
    <property type="protein sequence ID" value="TKD03093.1"/>
    <property type="molecule type" value="Genomic_DNA"/>
</dbReference>
<dbReference type="Pfam" id="PF04235">
    <property type="entry name" value="DUF418"/>
    <property type="match status" value="1"/>
</dbReference>
<accession>A0A4U1J7E2</accession>
<evidence type="ECO:0000313" key="4">
    <source>
        <dbReference type="Proteomes" id="UP000309215"/>
    </source>
</evidence>
<feature type="transmembrane region" description="Helical" evidence="1">
    <location>
        <begin position="370"/>
        <end position="391"/>
    </location>
</feature>
<dbReference type="InterPro" id="IPR007349">
    <property type="entry name" value="DUF418"/>
</dbReference>
<feature type="transmembrane region" description="Helical" evidence="1">
    <location>
        <begin position="227"/>
        <end position="243"/>
    </location>
</feature>